<evidence type="ECO:0000313" key="2">
    <source>
        <dbReference type="EMBL" id="RPA75766.1"/>
    </source>
</evidence>
<reference evidence="2 3" key="1">
    <citation type="journal article" date="2018" name="Nat. Ecol. Evol.">
        <title>Pezizomycetes genomes reveal the molecular basis of ectomycorrhizal truffle lifestyle.</title>
        <authorList>
            <person name="Murat C."/>
            <person name="Payen T."/>
            <person name="Noel B."/>
            <person name="Kuo A."/>
            <person name="Morin E."/>
            <person name="Chen J."/>
            <person name="Kohler A."/>
            <person name="Krizsan K."/>
            <person name="Balestrini R."/>
            <person name="Da Silva C."/>
            <person name="Montanini B."/>
            <person name="Hainaut M."/>
            <person name="Levati E."/>
            <person name="Barry K.W."/>
            <person name="Belfiori B."/>
            <person name="Cichocki N."/>
            <person name="Clum A."/>
            <person name="Dockter R.B."/>
            <person name="Fauchery L."/>
            <person name="Guy J."/>
            <person name="Iotti M."/>
            <person name="Le Tacon F."/>
            <person name="Lindquist E.A."/>
            <person name="Lipzen A."/>
            <person name="Malagnac F."/>
            <person name="Mello A."/>
            <person name="Molinier V."/>
            <person name="Miyauchi S."/>
            <person name="Poulain J."/>
            <person name="Riccioni C."/>
            <person name="Rubini A."/>
            <person name="Sitrit Y."/>
            <person name="Splivallo R."/>
            <person name="Traeger S."/>
            <person name="Wang M."/>
            <person name="Zifcakova L."/>
            <person name="Wipf D."/>
            <person name="Zambonelli A."/>
            <person name="Paolocci F."/>
            <person name="Nowrousian M."/>
            <person name="Ottonello S."/>
            <person name="Baldrian P."/>
            <person name="Spatafora J.W."/>
            <person name="Henrissat B."/>
            <person name="Nagy L.G."/>
            <person name="Aury J.M."/>
            <person name="Wincker P."/>
            <person name="Grigoriev I.V."/>
            <person name="Bonfante P."/>
            <person name="Martin F.M."/>
        </authorList>
    </citation>
    <scope>NUCLEOTIDE SEQUENCE [LARGE SCALE GENOMIC DNA]</scope>
    <source>
        <strain evidence="2 3">RN42</strain>
    </source>
</reference>
<sequence>MATKVSESIQTTTEHQRLVLCFDGTGNQFRGDRSDTNVVKIFSMLARDSDHQYHYYQPGIGTYVLGPVSKTSDSIKNGTEKLFDSMWGISFSDHVIAGYVFMMRYYTPNDDIYLFGFSRGAYTARFLAEMIDHIGLLSKGNEEMVGFAWRTYEQYMRATPGTKEWKEKKRHMERFKNTFCKTCDIKFLGLFDCVNSTALFRDQYRPMTRPPAKHIRHAVAIDEKRSKFRASLFDVSPTKIEVWKQQNELDGQDCSIKERWFAGNHCNIGGGNRTDLSEAAQQDPILSDIALAWMMKELLQLHERPLERANGCMPLRWDNSSIVELLNLAPEKEWVQTQSSLDRGMQWYVTEKELRDYKLSDPCSVEHIAPVVKKCILAREKKPYFYLDENEVAWKDTTKPKGAETSKIRRKRQMVVDCMLSYSRYLFTNSTGDWSWSKRFFSVWKARHLTFVWNFMEYLPLARSELDEVALLNEIKAAKEVRQRLAELTFKRECDMQDHLTTSRTALQRTDSDNRTTKEILDNLNSEVNPYTKWSTKRFPPNLGSSRDLWEDANLHHSVIERMVDEYHADWNYRPDNDHFQDALRKYLHANPTRFMEDREWLNEYHSSHGNKHSTLFSWIKALVKAPFAAVGLVGHSNSGYQPLRTNDRVL</sequence>
<evidence type="ECO:0000313" key="3">
    <source>
        <dbReference type="Proteomes" id="UP000275078"/>
    </source>
</evidence>
<dbReference type="Proteomes" id="UP000275078">
    <property type="component" value="Unassembled WGS sequence"/>
</dbReference>
<dbReference type="AlphaFoldDB" id="A0A3N4HRZ9"/>
<dbReference type="PANTHER" id="PTHR33840">
    <property type="match status" value="1"/>
</dbReference>
<feature type="domain" description="T6SS Phospholipase effector Tle1-like catalytic" evidence="1">
    <location>
        <begin position="17"/>
        <end position="297"/>
    </location>
</feature>
<keyword evidence="3" id="KW-1185">Reference proteome</keyword>
<proteinExistence type="predicted"/>
<gene>
    <name evidence="2" type="ORF">BJ508DRAFT_331777</name>
</gene>
<dbReference type="InterPro" id="IPR018712">
    <property type="entry name" value="Tle1-like_cat"/>
</dbReference>
<dbReference type="EMBL" id="ML119757">
    <property type="protein sequence ID" value="RPA75766.1"/>
    <property type="molecule type" value="Genomic_DNA"/>
</dbReference>
<dbReference type="STRING" id="1160509.A0A3N4HRZ9"/>
<evidence type="ECO:0000259" key="1">
    <source>
        <dbReference type="Pfam" id="PF09994"/>
    </source>
</evidence>
<dbReference type="PANTHER" id="PTHR33840:SF2">
    <property type="entry name" value="TLE1 PHOSPHOLIPASE DOMAIN-CONTAINING PROTEIN"/>
    <property type="match status" value="1"/>
</dbReference>
<organism evidence="2 3">
    <name type="scientific">Ascobolus immersus RN42</name>
    <dbReference type="NCBI Taxonomy" id="1160509"/>
    <lineage>
        <taxon>Eukaryota</taxon>
        <taxon>Fungi</taxon>
        <taxon>Dikarya</taxon>
        <taxon>Ascomycota</taxon>
        <taxon>Pezizomycotina</taxon>
        <taxon>Pezizomycetes</taxon>
        <taxon>Pezizales</taxon>
        <taxon>Ascobolaceae</taxon>
        <taxon>Ascobolus</taxon>
    </lineage>
</organism>
<protein>
    <recommendedName>
        <fullName evidence="1">T6SS Phospholipase effector Tle1-like catalytic domain-containing protein</fullName>
    </recommendedName>
</protein>
<dbReference type="Pfam" id="PF09994">
    <property type="entry name" value="T6SS_Tle1-like_cat"/>
    <property type="match status" value="1"/>
</dbReference>
<dbReference type="OrthoDB" id="3162439at2759"/>
<name>A0A3N4HRZ9_ASCIM</name>
<accession>A0A3N4HRZ9</accession>